<gene>
    <name evidence="3" type="primary">cas5c</name>
    <name evidence="3" type="ORF">GYA55_01425</name>
</gene>
<dbReference type="AlphaFoldDB" id="A0A7X9FPJ6"/>
<keyword evidence="1 2" id="KW-0051">Antiviral defense</keyword>
<comment type="caution">
    <text evidence="3">The sequence shown here is derived from an EMBL/GenBank/DDBJ whole genome shotgun (WGS) entry which is preliminary data.</text>
</comment>
<evidence type="ECO:0000313" key="3">
    <source>
        <dbReference type="EMBL" id="NMC61807.1"/>
    </source>
</evidence>
<protein>
    <recommendedName>
        <fullName evidence="2">pre-crRNA processing endonuclease</fullName>
        <ecNumber evidence="2">3.1.-.-</ecNumber>
    </recommendedName>
</protein>
<evidence type="ECO:0000256" key="1">
    <source>
        <dbReference type="ARBA" id="ARBA00023118"/>
    </source>
</evidence>
<evidence type="ECO:0000313" key="4">
    <source>
        <dbReference type="Proteomes" id="UP000524246"/>
    </source>
</evidence>
<sequence>MDNIVEFKVTGKYALFTDPLTKIGGEKCSYQIPTYEALKGILGSVYWKPTIVWIIDKVRVMNAIRTQTQSARPVNYSGGNSLAIYTYLSNVEYQVQAHFEWNLYREDMAKDRNENKHYFIAKRMIERGGRRDIFLGTRECQGYVEPCKFNEGEGFYDSYGELSFDLMFHGFDYPDEIGKSEFYSRFWRPRMNNGVISFIRSEECEIRKYVRSMQANPPDSIGLMEEGLLEGYEEGRL</sequence>
<comment type="function">
    <text evidence="2">CRISPR (clustered regularly interspaced short palindromic repeat) is an adaptive immune system that provides protection against mobile genetic elements (viruses, transposable elements and conjugative plasmids). CRISPR clusters contain spacers, sequences complementary to antecedent mobile elements, and target invading nucleic acids. CRISPR clusters are transcribed and processed into CRISPR RNA (crRNA).</text>
</comment>
<dbReference type="EMBL" id="JAAZON010000052">
    <property type="protein sequence ID" value="NMC61807.1"/>
    <property type="molecule type" value="Genomic_DNA"/>
</dbReference>
<dbReference type="NCBIfam" id="TIGR01876">
    <property type="entry name" value="cas_Cas5d"/>
    <property type="match status" value="1"/>
</dbReference>
<dbReference type="GO" id="GO:0051607">
    <property type="term" value="P:defense response to virus"/>
    <property type="evidence" value="ECO:0007669"/>
    <property type="project" value="UniProtKB-UniRule"/>
</dbReference>
<evidence type="ECO:0000256" key="2">
    <source>
        <dbReference type="PIRNR" id="PIRNR029950"/>
    </source>
</evidence>
<accession>A0A7X9FPJ6</accession>
<dbReference type="InterPro" id="IPR021124">
    <property type="entry name" value="CRISPR-assoc_prot_Cas5"/>
</dbReference>
<dbReference type="CDD" id="cd09752">
    <property type="entry name" value="Cas5_I-C"/>
    <property type="match status" value="1"/>
</dbReference>
<keyword evidence="2" id="KW-0378">Hydrolase</keyword>
<dbReference type="EC" id="3.1.-.-" evidence="2"/>
<dbReference type="GO" id="GO:0043571">
    <property type="term" value="P:maintenance of CRISPR repeat elements"/>
    <property type="evidence" value="ECO:0007669"/>
    <property type="project" value="UniProtKB-UniRule"/>
</dbReference>
<keyword evidence="2" id="KW-0255">Endonuclease</keyword>
<dbReference type="GO" id="GO:0003723">
    <property type="term" value="F:RNA binding"/>
    <property type="evidence" value="ECO:0007669"/>
    <property type="project" value="UniProtKB-UniRule"/>
</dbReference>
<comment type="similarity">
    <text evidence="2">Belongs to the CRISPR-associated protein Cas5 family. Subtype I-C/Dvulg subfamily.</text>
</comment>
<dbReference type="Proteomes" id="UP000524246">
    <property type="component" value="Unassembled WGS sequence"/>
</dbReference>
<keyword evidence="2" id="KW-0540">Nuclease</keyword>
<keyword evidence="2" id="KW-0694">RNA-binding</keyword>
<dbReference type="PIRSF" id="PIRSF029950">
    <property type="entry name" value="Cas_CT1134"/>
    <property type="match status" value="1"/>
</dbReference>
<dbReference type="Gene3D" id="3.30.70.2660">
    <property type="match status" value="1"/>
</dbReference>
<dbReference type="NCBIfam" id="TIGR02593">
    <property type="entry name" value="CRISPR_cas5"/>
    <property type="match status" value="1"/>
</dbReference>
<dbReference type="InterPro" id="IPR010155">
    <property type="entry name" value="CRISPR-assoc_prot_Cas5d"/>
</dbReference>
<dbReference type="GO" id="GO:0016787">
    <property type="term" value="F:hydrolase activity"/>
    <property type="evidence" value="ECO:0007669"/>
    <property type="project" value="UniProtKB-KW"/>
</dbReference>
<dbReference type="GO" id="GO:0004519">
    <property type="term" value="F:endonuclease activity"/>
    <property type="evidence" value="ECO:0007669"/>
    <property type="project" value="UniProtKB-UniRule"/>
</dbReference>
<proteinExistence type="inferred from homology"/>
<reference evidence="3 4" key="1">
    <citation type="journal article" date="2020" name="Biotechnol. Biofuels">
        <title>New insights from the biogas microbiome by comprehensive genome-resolved metagenomics of nearly 1600 species originating from multiple anaerobic digesters.</title>
        <authorList>
            <person name="Campanaro S."/>
            <person name="Treu L."/>
            <person name="Rodriguez-R L.M."/>
            <person name="Kovalovszki A."/>
            <person name="Ziels R.M."/>
            <person name="Maus I."/>
            <person name="Zhu X."/>
            <person name="Kougias P.G."/>
            <person name="Basile A."/>
            <person name="Luo G."/>
            <person name="Schluter A."/>
            <person name="Konstantinidis K.T."/>
            <person name="Angelidaki I."/>
        </authorList>
    </citation>
    <scope>NUCLEOTIDE SEQUENCE [LARGE SCALE GENOMIC DNA]</scope>
    <source>
        <strain evidence="3">AS27yjCOA_65</strain>
    </source>
</reference>
<organism evidence="3 4">
    <name type="scientific">SAR324 cluster bacterium</name>
    <dbReference type="NCBI Taxonomy" id="2024889"/>
    <lineage>
        <taxon>Bacteria</taxon>
        <taxon>Deltaproteobacteria</taxon>
        <taxon>SAR324 cluster</taxon>
    </lineage>
</organism>
<name>A0A7X9FPJ6_9DELT</name>
<dbReference type="InterPro" id="IPR013422">
    <property type="entry name" value="CRISPR-assoc_prot_Cas5_N"/>
</dbReference>
<dbReference type="Pfam" id="PF09704">
    <property type="entry name" value="Cas_Cas5d"/>
    <property type="match status" value="1"/>
</dbReference>